<organism evidence="1 2">
    <name type="scientific">Rhododendron molle</name>
    <name type="common">Chinese azalea</name>
    <name type="synonym">Azalea mollis</name>
    <dbReference type="NCBI Taxonomy" id="49168"/>
    <lineage>
        <taxon>Eukaryota</taxon>
        <taxon>Viridiplantae</taxon>
        <taxon>Streptophyta</taxon>
        <taxon>Embryophyta</taxon>
        <taxon>Tracheophyta</taxon>
        <taxon>Spermatophyta</taxon>
        <taxon>Magnoliopsida</taxon>
        <taxon>eudicotyledons</taxon>
        <taxon>Gunneridae</taxon>
        <taxon>Pentapetalae</taxon>
        <taxon>asterids</taxon>
        <taxon>Ericales</taxon>
        <taxon>Ericaceae</taxon>
        <taxon>Ericoideae</taxon>
        <taxon>Rhodoreae</taxon>
        <taxon>Rhododendron</taxon>
    </lineage>
</organism>
<dbReference type="Proteomes" id="UP001062846">
    <property type="component" value="Chromosome 13"/>
</dbReference>
<accession>A0ACC0L600</accession>
<comment type="caution">
    <text evidence="1">The sequence shown here is derived from an EMBL/GenBank/DDBJ whole genome shotgun (WGS) entry which is preliminary data.</text>
</comment>
<proteinExistence type="predicted"/>
<dbReference type="EMBL" id="CM046400">
    <property type="protein sequence ID" value="KAI8523764.1"/>
    <property type="molecule type" value="Genomic_DNA"/>
</dbReference>
<name>A0ACC0L600_RHOML</name>
<gene>
    <name evidence="1" type="ORF">RHMOL_Rhmol13G0097500</name>
</gene>
<reference evidence="1" key="1">
    <citation type="submission" date="2022-02" db="EMBL/GenBank/DDBJ databases">
        <title>Plant Genome Project.</title>
        <authorList>
            <person name="Zhang R.-G."/>
        </authorList>
    </citation>
    <scope>NUCLEOTIDE SEQUENCE</scope>
    <source>
        <strain evidence="1">AT1</strain>
    </source>
</reference>
<evidence type="ECO:0000313" key="1">
    <source>
        <dbReference type="EMBL" id="KAI8523764.1"/>
    </source>
</evidence>
<evidence type="ECO:0000313" key="2">
    <source>
        <dbReference type="Proteomes" id="UP001062846"/>
    </source>
</evidence>
<protein>
    <submittedName>
        <fullName evidence="1">Uncharacterized protein</fullName>
    </submittedName>
</protein>
<sequence length="101" mass="11421">MAGIRINKKFTSLLVEGGGYEKLGFSEQDCRNHRPEFLRLKLQEGDATAVHNYFGKMQLITLSFYYAMDVNEKGSIAECILGRCKKYGGSSRCYYKNCGTT</sequence>
<keyword evidence="2" id="KW-1185">Reference proteome</keyword>